<dbReference type="OrthoDB" id="3133596at2759"/>
<name>D8Q3F8_SCHCM</name>
<reference evidence="1 2" key="1">
    <citation type="journal article" date="2010" name="Nat. Biotechnol.">
        <title>Genome sequence of the model mushroom Schizophyllum commune.</title>
        <authorList>
            <person name="Ohm R.A."/>
            <person name="de Jong J.F."/>
            <person name="Lugones L.G."/>
            <person name="Aerts A."/>
            <person name="Kothe E."/>
            <person name="Stajich J.E."/>
            <person name="de Vries R.P."/>
            <person name="Record E."/>
            <person name="Levasseur A."/>
            <person name="Baker S.E."/>
            <person name="Bartholomew K.A."/>
            <person name="Coutinho P.M."/>
            <person name="Erdmann S."/>
            <person name="Fowler T.J."/>
            <person name="Gathman A.C."/>
            <person name="Lombard V."/>
            <person name="Henrissat B."/>
            <person name="Knabe N."/>
            <person name="Kuees U."/>
            <person name="Lilly W.W."/>
            <person name="Lindquist E."/>
            <person name="Lucas S."/>
            <person name="Magnuson J.K."/>
            <person name="Piumi F."/>
            <person name="Raudaskoski M."/>
            <person name="Salamov A."/>
            <person name="Schmutz J."/>
            <person name="Schwarze F.W.M.R."/>
            <person name="vanKuyk P.A."/>
            <person name="Horton J.S."/>
            <person name="Grigoriev I.V."/>
            <person name="Woesten H.A.B."/>
        </authorList>
    </citation>
    <scope>NUCLEOTIDE SEQUENCE [LARGE SCALE GENOMIC DNA]</scope>
    <source>
        <strain evidence="2">H4-8 / FGSC 9210</strain>
    </source>
</reference>
<dbReference type="EMBL" id="GL377305">
    <property type="protein sequence ID" value="EFI97681.1"/>
    <property type="molecule type" value="Genomic_DNA"/>
</dbReference>
<evidence type="ECO:0000313" key="2">
    <source>
        <dbReference type="Proteomes" id="UP000007431"/>
    </source>
</evidence>
<dbReference type="HOGENOM" id="CLU_2062816_0_0_1"/>
<protein>
    <submittedName>
        <fullName evidence="1">Expressed protein</fullName>
    </submittedName>
</protein>
<dbReference type="AlphaFoldDB" id="D8Q3F8"/>
<organism evidence="2">
    <name type="scientific">Schizophyllum commune (strain H4-8 / FGSC 9210)</name>
    <name type="common">Split gill fungus</name>
    <dbReference type="NCBI Taxonomy" id="578458"/>
    <lineage>
        <taxon>Eukaryota</taxon>
        <taxon>Fungi</taxon>
        <taxon>Dikarya</taxon>
        <taxon>Basidiomycota</taxon>
        <taxon>Agaricomycotina</taxon>
        <taxon>Agaricomycetes</taxon>
        <taxon>Agaricomycetidae</taxon>
        <taxon>Agaricales</taxon>
        <taxon>Schizophyllaceae</taxon>
        <taxon>Schizophyllum</taxon>
    </lineage>
</organism>
<dbReference type="Proteomes" id="UP000007431">
    <property type="component" value="Unassembled WGS sequence"/>
</dbReference>
<sequence length="119" mass="13421">MKKTWNVWRYNAHPAPFSEALASALVYYTYPFDTLPEIATHAPYHFAIADTGRKLRARYGEGLTSAELERDFPGLSSLDMLKIAYVWNIYAAWMRAVPDSAWRESSQVSAAQGESETGI</sequence>
<evidence type="ECO:0000313" key="1">
    <source>
        <dbReference type="EMBL" id="EFI97681.1"/>
    </source>
</evidence>
<accession>D8Q3F8</accession>
<gene>
    <name evidence="1" type="ORF">SCHCODRAFT_81922</name>
</gene>
<dbReference type="VEuPathDB" id="FungiDB:SCHCODRAFT_02698877"/>
<dbReference type="InParanoid" id="D8Q3F8"/>
<dbReference type="KEGG" id="scm:SCHCO_02698877"/>
<keyword evidence="2" id="KW-1185">Reference proteome</keyword>
<dbReference type="GeneID" id="9595304"/>
<proteinExistence type="predicted"/>